<evidence type="ECO:0000313" key="5">
    <source>
        <dbReference type="Proteomes" id="UP000077266"/>
    </source>
</evidence>
<sequence>MLTHPPAYIGEDHPNTLPMQPLDFAMMFAQNTVHMQMSSPTTAREWSLQYPRGGIVYLGPHKRPFMVAMFHQLQCLNILRLAILRVSSDLGGTSPRRNFSQQPEEIVWQARHCLNYLRQAALCQMDMRTEPVNSIQPRGSIWEQDFVCRDWSVVYDETEKNHREYDVWRNISHRTM</sequence>
<gene>
    <name evidence="4" type="ORF">EXIGLDRAFT_615981</name>
</gene>
<comment type="similarity">
    <text evidence="3">Belongs to the ustYa family.</text>
</comment>
<dbReference type="InParanoid" id="A0A165GYA2"/>
<keyword evidence="2" id="KW-0560">Oxidoreductase</keyword>
<keyword evidence="5" id="KW-1185">Reference proteome</keyword>
<dbReference type="GO" id="GO:0016491">
    <property type="term" value="F:oxidoreductase activity"/>
    <property type="evidence" value="ECO:0007669"/>
    <property type="project" value="UniProtKB-KW"/>
</dbReference>
<evidence type="ECO:0000256" key="3">
    <source>
        <dbReference type="ARBA" id="ARBA00035112"/>
    </source>
</evidence>
<accession>A0A165GYA2</accession>
<dbReference type="Pfam" id="PF11807">
    <property type="entry name" value="UstYa"/>
    <property type="match status" value="1"/>
</dbReference>
<protein>
    <submittedName>
        <fullName evidence="4">Uncharacterized protein</fullName>
    </submittedName>
</protein>
<dbReference type="OrthoDB" id="3687641at2759"/>
<reference evidence="4 5" key="1">
    <citation type="journal article" date="2016" name="Mol. Biol. Evol.">
        <title>Comparative Genomics of Early-Diverging Mushroom-Forming Fungi Provides Insights into the Origins of Lignocellulose Decay Capabilities.</title>
        <authorList>
            <person name="Nagy L.G."/>
            <person name="Riley R."/>
            <person name="Tritt A."/>
            <person name="Adam C."/>
            <person name="Daum C."/>
            <person name="Floudas D."/>
            <person name="Sun H."/>
            <person name="Yadav J.S."/>
            <person name="Pangilinan J."/>
            <person name="Larsson K.H."/>
            <person name="Matsuura K."/>
            <person name="Barry K."/>
            <person name="Labutti K."/>
            <person name="Kuo R."/>
            <person name="Ohm R.A."/>
            <person name="Bhattacharya S.S."/>
            <person name="Shirouzu T."/>
            <person name="Yoshinaga Y."/>
            <person name="Martin F.M."/>
            <person name="Grigoriev I.V."/>
            <person name="Hibbett D.S."/>
        </authorList>
    </citation>
    <scope>NUCLEOTIDE SEQUENCE [LARGE SCALE GENOMIC DNA]</scope>
    <source>
        <strain evidence="4 5">HHB12029</strain>
    </source>
</reference>
<evidence type="ECO:0000256" key="1">
    <source>
        <dbReference type="ARBA" id="ARBA00004685"/>
    </source>
</evidence>
<dbReference type="STRING" id="1314781.A0A165GYA2"/>
<dbReference type="Proteomes" id="UP000077266">
    <property type="component" value="Unassembled WGS sequence"/>
</dbReference>
<evidence type="ECO:0000256" key="2">
    <source>
        <dbReference type="ARBA" id="ARBA00023002"/>
    </source>
</evidence>
<dbReference type="EMBL" id="KV426033">
    <property type="protein sequence ID" value="KZV91172.1"/>
    <property type="molecule type" value="Genomic_DNA"/>
</dbReference>
<organism evidence="4 5">
    <name type="scientific">Exidia glandulosa HHB12029</name>
    <dbReference type="NCBI Taxonomy" id="1314781"/>
    <lineage>
        <taxon>Eukaryota</taxon>
        <taxon>Fungi</taxon>
        <taxon>Dikarya</taxon>
        <taxon>Basidiomycota</taxon>
        <taxon>Agaricomycotina</taxon>
        <taxon>Agaricomycetes</taxon>
        <taxon>Auriculariales</taxon>
        <taxon>Exidiaceae</taxon>
        <taxon>Exidia</taxon>
    </lineage>
</organism>
<dbReference type="GO" id="GO:0043386">
    <property type="term" value="P:mycotoxin biosynthetic process"/>
    <property type="evidence" value="ECO:0007669"/>
    <property type="project" value="InterPro"/>
</dbReference>
<proteinExistence type="inferred from homology"/>
<dbReference type="InterPro" id="IPR021765">
    <property type="entry name" value="UstYa-like"/>
</dbReference>
<dbReference type="PANTHER" id="PTHR33365">
    <property type="entry name" value="YALI0B05434P"/>
    <property type="match status" value="1"/>
</dbReference>
<evidence type="ECO:0000313" key="4">
    <source>
        <dbReference type="EMBL" id="KZV91172.1"/>
    </source>
</evidence>
<comment type="pathway">
    <text evidence="1">Mycotoxin biosynthesis.</text>
</comment>
<name>A0A165GYA2_EXIGL</name>
<dbReference type="PANTHER" id="PTHR33365:SF11">
    <property type="entry name" value="TAT PATHWAY SIGNAL SEQUENCE"/>
    <property type="match status" value="1"/>
</dbReference>
<dbReference type="AlphaFoldDB" id="A0A165GYA2"/>